<sequence length="271" mass="29718">MVFLVPSQFETFAPAPAPPGQRPLGGAPTRPWNGDLVATGLRPSNRTLSERIPVSAIETDGESRLESWPNEFVLQILYTDRDLRREMSQWVSANAQPTCNFVPARLRASGQRDTTLANFRNLSRVLNDNHTVAIAPWRTGELPYQGSGIIIYASENSGAYLIGAVFHSGRFPDFVTNALSPTVVIPPALPMSSGQYQPSTHSSPYSSHVPQSQYRHSQQSSSPHQSSPNSPVDHPGSSYRSIQPMPSSRNPNPYTYQPAGNYNSTYPPSNP</sequence>
<dbReference type="AlphaFoldDB" id="A0A8H5B1D5"/>
<feature type="compositionally biased region" description="Low complexity" evidence="1">
    <location>
        <begin position="210"/>
        <end position="231"/>
    </location>
</feature>
<feature type="compositionally biased region" description="Polar residues" evidence="1">
    <location>
        <begin position="193"/>
        <end position="209"/>
    </location>
</feature>
<gene>
    <name evidence="2" type="ORF">D9611_007259</name>
</gene>
<evidence type="ECO:0000313" key="3">
    <source>
        <dbReference type="Proteomes" id="UP000541558"/>
    </source>
</evidence>
<dbReference type="EMBL" id="JAACJK010000221">
    <property type="protein sequence ID" value="KAF5314733.1"/>
    <property type="molecule type" value="Genomic_DNA"/>
</dbReference>
<keyword evidence="3" id="KW-1185">Reference proteome</keyword>
<reference evidence="2 3" key="1">
    <citation type="journal article" date="2020" name="ISME J.">
        <title>Uncovering the hidden diversity of litter-decomposition mechanisms in mushroom-forming fungi.</title>
        <authorList>
            <person name="Floudas D."/>
            <person name="Bentzer J."/>
            <person name="Ahren D."/>
            <person name="Johansson T."/>
            <person name="Persson P."/>
            <person name="Tunlid A."/>
        </authorList>
    </citation>
    <scope>NUCLEOTIDE SEQUENCE [LARGE SCALE GENOMIC DNA]</scope>
    <source>
        <strain evidence="2 3">CBS 175.51</strain>
    </source>
</reference>
<dbReference type="Proteomes" id="UP000541558">
    <property type="component" value="Unassembled WGS sequence"/>
</dbReference>
<comment type="caution">
    <text evidence="2">The sequence shown here is derived from an EMBL/GenBank/DDBJ whole genome shotgun (WGS) entry which is preliminary data.</text>
</comment>
<proteinExistence type="predicted"/>
<evidence type="ECO:0000313" key="2">
    <source>
        <dbReference type="EMBL" id="KAF5314733.1"/>
    </source>
</evidence>
<accession>A0A8H5B1D5</accession>
<feature type="compositionally biased region" description="Polar residues" evidence="1">
    <location>
        <begin position="238"/>
        <end position="271"/>
    </location>
</feature>
<feature type="region of interest" description="Disordered" evidence="1">
    <location>
        <begin position="193"/>
        <end position="271"/>
    </location>
</feature>
<dbReference type="OrthoDB" id="3244905at2759"/>
<organism evidence="2 3">
    <name type="scientific">Ephemerocybe angulata</name>
    <dbReference type="NCBI Taxonomy" id="980116"/>
    <lineage>
        <taxon>Eukaryota</taxon>
        <taxon>Fungi</taxon>
        <taxon>Dikarya</taxon>
        <taxon>Basidiomycota</taxon>
        <taxon>Agaricomycotina</taxon>
        <taxon>Agaricomycetes</taxon>
        <taxon>Agaricomycetidae</taxon>
        <taxon>Agaricales</taxon>
        <taxon>Agaricineae</taxon>
        <taxon>Psathyrellaceae</taxon>
        <taxon>Ephemerocybe</taxon>
    </lineage>
</organism>
<protein>
    <submittedName>
        <fullName evidence="2">Uncharacterized protein</fullName>
    </submittedName>
</protein>
<evidence type="ECO:0000256" key="1">
    <source>
        <dbReference type="SAM" id="MobiDB-lite"/>
    </source>
</evidence>
<name>A0A8H5B1D5_9AGAR</name>